<dbReference type="GO" id="GO:0006631">
    <property type="term" value="P:fatty acid metabolic process"/>
    <property type="evidence" value="ECO:0007669"/>
    <property type="project" value="TreeGrafter"/>
</dbReference>
<dbReference type="InterPro" id="IPR000582">
    <property type="entry name" value="Acyl-CoA-binding_protein"/>
</dbReference>
<keyword evidence="4" id="KW-1185">Reference proteome</keyword>
<evidence type="ECO:0000313" key="3">
    <source>
        <dbReference type="EMBL" id="QCF24719.1"/>
    </source>
</evidence>
<dbReference type="InterPro" id="IPR014352">
    <property type="entry name" value="FERM/acyl-CoA-bd_prot_sf"/>
</dbReference>
<dbReference type="FunFam" id="1.20.80.10:FF:000010">
    <property type="entry name" value="Acyl-CoA-binding domain-containing protein 5"/>
    <property type="match status" value="1"/>
</dbReference>
<reference evidence="3 4" key="1">
    <citation type="submission" date="2018-07" db="EMBL/GenBank/DDBJ databases">
        <title>Marsedoiliclastica nanhaica gen. nov. sp. nov., a novel marine hydrocarbonoclastic bacterium isolated from an in-situ enriched hydrocarbon-degrading consortium in deep-sea sediment.</title>
        <authorList>
            <person name="Dong C."/>
            <person name="Ma T."/>
            <person name="Liu R."/>
            <person name="Shao Z."/>
        </authorList>
    </citation>
    <scope>NUCLEOTIDE SEQUENCE [LARGE SCALE GENOMIC DNA]</scope>
    <source>
        <strain evidence="4">soil36-7</strain>
    </source>
</reference>
<keyword evidence="1" id="KW-0446">Lipid-binding</keyword>
<accession>A0A4P7XCY3</accession>
<dbReference type="InterPro" id="IPR035984">
    <property type="entry name" value="Acyl-CoA-binding_sf"/>
</dbReference>
<proteinExistence type="predicted"/>
<dbReference type="GO" id="GO:0000062">
    <property type="term" value="F:fatty-acyl-CoA binding"/>
    <property type="evidence" value="ECO:0007669"/>
    <property type="project" value="InterPro"/>
</dbReference>
<organism evidence="3 4">
    <name type="scientific">Hydrocarboniclastica marina</name>
    <dbReference type="NCBI Taxonomy" id="2259620"/>
    <lineage>
        <taxon>Bacteria</taxon>
        <taxon>Pseudomonadati</taxon>
        <taxon>Pseudomonadota</taxon>
        <taxon>Gammaproteobacteria</taxon>
        <taxon>Alteromonadales</taxon>
        <taxon>Alteromonadaceae</taxon>
        <taxon>Hydrocarboniclastica</taxon>
    </lineage>
</organism>
<sequence length="91" mass="10331">MSDLKKQFDEAVSYIHNAEGDFQPSNDLKLQFYSLYKQATEGDVNGKKPGMLDVVGRAKYSAWEKQKGKSSDQAMQDYVNLLEELKRKHGG</sequence>
<dbReference type="EMBL" id="CP031093">
    <property type="protein sequence ID" value="QCF24719.1"/>
    <property type="molecule type" value="Genomic_DNA"/>
</dbReference>
<name>A0A4P7XCY3_9ALTE</name>
<feature type="domain" description="ACB" evidence="2">
    <location>
        <begin position="4"/>
        <end position="91"/>
    </location>
</feature>
<protein>
    <submittedName>
        <fullName evidence="3">Acyl-CoA-binding protein</fullName>
    </submittedName>
</protein>
<dbReference type="PANTHER" id="PTHR23310">
    <property type="entry name" value="ACYL-COA-BINDING PROTEIN, ACBP"/>
    <property type="match status" value="1"/>
</dbReference>
<dbReference type="PRINTS" id="PR00689">
    <property type="entry name" value="ACOABINDINGP"/>
</dbReference>
<dbReference type="Proteomes" id="UP000298049">
    <property type="component" value="Chromosome"/>
</dbReference>
<dbReference type="PROSITE" id="PS00880">
    <property type="entry name" value="ACB_1"/>
    <property type="match status" value="1"/>
</dbReference>
<gene>
    <name evidence="3" type="ORF">soil367_01420</name>
</gene>
<dbReference type="Pfam" id="PF00887">
    <property type="entry name" value="ACBP"/>
    <property type="match status" value="1"/>
</dbReference>
<dbReference type="OrthoDB" id="5625302at2"/>
<dbReference type="KEGG" id="hmi:soil367_01420"/>
<dbReference type="PROSITE" id="PS51228">
    <property type="entry name" value="ACB_2"/>
    <property type="match status" value="1"/>
</dbReference>
<evidence type="ECO:0000256" key="1">
    <source>
        <dbReference type="ARBA" id="ARBA00023121"/>
    </source>
</evidence>
<dbReference type="RefSeq" id="WP_136546202.1">
    <property type="nucleotide sequence ID" value="NZ_CP031093.1"/>
</dbReference>
<dbReference type="AlphaFoldDB" id="A0A4P7XCY3"/>
<evidence type="ECO:0000259" key="2">
    <source>
        <dbReference type="PROSITE" id="PS51228"/>
    </source>
</evidence>
<dbReference type="PANTHER" id="PTHR23310:SF62">
    <property type="entry name" value="ACYL-COA BINDING PROTEIN 1, ISOFORM A"/>
    <property type="match status" value="1"/>
</dbReference>
<dbReference type="Gene3D" id="1.20.80.10">
    <property type="match status" value="1"/>
</dbReference>
<dbReference type="SUPFAM" id="SSF47027">
    <property type="entry name" value="Acyl-CoA binding protein"/>
    <property type="match status" value="1"/>
</dbReference>
<dbReference type="InterPro" id="IPR022408">
    <property type="entry name" value="Acyl-CoA-binding_prot_CS"/>
</dbReference>
<evidence type="ECO:0000313" key="4">
    <source>
        <dbReference type="Proteomes" id="UP000298049"/>
    </source>
</evidence>